<accession>A0A426Z7N5</accession>
<protein>
    <submittedName>
        <fullName evidence="2">Uncharacterized protein</fullName>
    </submittedName>
</protein>
<sequence length="138" mass="15511">MAAGEGHSVVKQMAAATGRSQRRSIPLEQRSGMRSRVPQIAQGSNRPPLPVRHSVRNEAIVPSVIRKCKHKRKQSMSARRTRMQGKVVTLPWEKHPREKPTLIGNLSPSPDGRKLCAKSCVKLSFNRFFVHHLGISKY</sequence>
<evidence type="ECO:0000313" key="3">
    <source>
        <dbReference type="Proteomes" id="UP000287651"/>
    </source>
</evidence>
<organism evidence="2 3">
    <name type="scientific">Ensete ventricosum</name>
    <name type="common">Abyssinian banana</name>
    <name type="synonym">Musa ensete</name>
    <dbReference type="NCBI Taxonomy" id="4639"/>
    <lineage>
        <taxon>Eukaryota</taxon>
        <taxon>Viridiplantae</taxon>
        <taxon>Streptophyta</taxon>
        <taxon>Embryophyta</taxon>
        <taxon>Tracheophyta</taxon>
        <taxon>Spermatophyta</taxon>
        <taxon>Magnoliopsida</taxon>
        <taxon>Liliopsida</taxon>
        <taxon>Zingiberales</taxon>
        <taxon>Musaceae</taxon>
        <taxon>Ensete</taxon>
    </lineage>
</organism>
<reference evidence="2 3" key="1">
    <citation type="journal article" date="2014" name="Agronomy (Basel)">
        <title>A Draft Genome Sequence for Ensete ventricosum, the Drought-Tolerant Tree Against Hunger.</title>
        <authorList>
            <person name="Harrison J."/>
            <person name="Moore K.A."/>
            <person name="Paszkiewicz K."/>
            <person name="Jones T."/>
            <person name="Grant M."/>
            <person name="Ambacheew D."/>
            <person name="Muzemil S."/>
            <person name="Studholme D.J."/>
        </authorList>
    </citation>
    <scope>NUCLEOTIDE SEQUENCE [LARGE SCALE GENOMIC DNA]</scope>
</reference>
<gene>
    <name evidence="2" type="ORF">B296_00004025</name>
</gene>
<dbReference type="Proteomes" id="UP000287651">
    <property type="component" value="Unassembled WGS sequence"/>
</dbReference>
<name>A0A426Z7N5_ENSVE</name>
<evidence type="ECO:0000256" key="1">
    <source>
        <dbReference type="SAM" id="MobiDB-lite"/>
    </source>
</evidence>
<proteinExistence type="predicted"/>
<dbReference type="AlphaFoldDB" id="A0A426Z7N5"/>
<feature type="region of interest" description="Disordered" evidence="1">
    <location>
        <begin position="68"/>
        <end position="107"/>
    </location>
</feature>
<dbReference type="EMBL" id="AMZH03007974">
    <property type="protein sequence ID" value="RRT60000.1"/>
    <property type="molecule type" value="Genomic_DNA"/>
</dbReference>
<comment type="caution">
    <text evidence="2">The sequence shown here is derived from an EMBL/GenBank/DDBJ whole genome shotgun (WGS) entry which is preliminary data.</text>
</comment>
<evidence type="ECO:0000313" key="2">
    <source>
        <dbReference type="EMBL" id="RRT60000.1"/>
    </source>
</evidence>
<feature type="region of interest" description="Disordered" evidence="1">
    <location>
        <begin position="1"/>
        <end position="55"/>
    </location>
</feature>
<feature type="compositionally biased region" description="Basic residues" evidence="1">
    <location>
        <begin position="68"/>
        <end position="83"/>
    </location>
</feature>